<dbReference type="Pfam" id="PF05649">
    <property type="entry name" value="Peptidase_M13_N"/>
    <property type="match status" value="1"/>
</dbReference>
<organism evidence="2 3">
    <name type="scientific">Candidula unifasciata</name>
    <dbReference type="NCBI Taxonomy" id="100452"/>
    <lineage>
        <taxon>Eukaryota</taxon>
        <taxon>Metazoa</taxon>
        <taxon>Spiralia</taxon>
        <taxon>Lophotrochozoa</taxon>
        <taxon>Mollusca</taxon>
        <taxon>Gastropoda</taxon>
        <taxon>Heterobranchia</taxon>
        <taxon>Euthyneura</taxon>
        <taxon>Panpulmonata</taxon>
        <taxon>Eupulmonata</taxon>
        <taxon>Stylommatophora</taxon>
        <taxon>Helicina</taxon>
        <taxon>Helicoidea</taxon>
        <taxon>Geomitridae</taxon>
        <taxon>Candidula</taxon>
    </lineage>
</organism>
<gene>
    <name evidence="2" type="ORF">CUNI_LOCUS189</name>
</gene>
<keyword evidence="3" id="KW-1185">Reference proteome</keyword>
<dbReference type="AlphaFoldDB" id="A0A8S3YGN3"/>
<dbReference type="PANTHER" id="PTHR11733">
    <property type="entry name" value="ZINC METALLOPROTEASE FAMILY M13 NEPRILYSIN-RELATED"/>
    <property type="match status" value="1"/>
</dbReference>
<accession>A0A8S3YGN3</accession>
<feature type="domain" description="Peptidase M13 N-terminal" evidence="1">
    <location>
        <begin position="31"/>
        <end position="169"/>
    </location>
</feature>
<dbReference type="PROSITE" id="PS51885">
    <property type="entry name" value="NEPRILYSIN"/>
    <property type="match status" value="1"/>
</dbReference>
<dbReference type="PANTHER" id="PTHR11733:SF240">
    <property type="entry name" value="GH14155P-RELATED"/>
    <property type="match status" value="1"/>
</dbReference>
<evidence type="ECO:0000313" key="2">
    <source>
        <dbReference type="EMBL" id="CAG5114631.1"/>
    </source>
</evidence>
<protein>
    <recommendedName>
        <fullName evidence="1">Peptidase M13 N-terminal domain-containing protein</fullName>
    </recommendedName>
</protein>
<dbReference type="OrthoDB" id="6160024at2759"/>
<dbReference type="Proteomes" id="UP000678393">
    <property type="component" value="Unassembled WGS sequence"/>
</dbReference>
<dbReference type="GO" id="GO:0016485">
    <property type="term" value="P:protein processing"/>
    <property type="evidence" value="ECO:0007669"/>
    <property type="project" value="TreeGrafter"/>
</dbReference>
<proteinExistence type="predicted"/>
<dbReference type="GO" id="GO:0004222">
    <property type="term" value="F:metalloendopeptidase activity"/>
    <property type="evidence" value="ECO:0007669"/>
    <property type="project" value="InterPro"/>
</dbReference>
<evidence type="ECO:0000313" key="3">
    <source>
        <dbReference type="Proteomes" id="UP000678393"/>
    </source>
</evidence>
<dbReference type="InterPro" id="IPR000718">
    <property type="entry name" value="Peptidase_M13"/>
</dbReference>
<dbReference type="EMBL" id="CAJHNH020000017">
    <property type="protein sequence ID" value="CAG5114631.1"/>
    <property type="molecule type" value="Genomic_DNA"/>
</dbReference>
<reference evidence="2" key="1">
    <citation type="submission" date="2021-04" db="EMBL/GenBank/DDBJ databases">
        <authorList>
            <consortium name="Molecular Ecology Group"/>
        </authorList>
    </citation>
    <scope>NUCLEOTIDE SEQUENCE</scope>
</reference>
<dbReference type="SUPFAM" id="SSF55486">
    <property type="entry name" value="Metalloproteases ('zincins'), catalytic domain"/>
    <property type="match status" value="1"/>
</dbReference>
<dbReference type="InterPro" id="IPR042089">
    <property type="entry name" value="Peptidase_M13_dom_2"/>
</dbReference>
<name>A0A8S3YGN3_9EUPU</name>
<evidence type="ECO:0000259" key="1">
    <source>
        <dbReference type="Pfam" id="PF05649"/>
    </source>
</evidence>
<sequence>PVPGTCTLCDTMDCVLSAAHLINNMNTSADPCEDFNEFACGRYIKESQFPPGRSHISSATAVSDRNTILLRNIILEESSPSHPEYLRKMKKFYQSCVDEAQIEVVGLEPYFNDTEFTDDWPTLNPNWTDANFNLNELIVRYMVEDVEPLFSITVSTDMNDSTTNVIEVSFVCLFARGSDSGRRVVVNSSVYALSFSHFCFHFVYGIQF</sequence>
<feature type="non-terminal residue" evidence="2">
    <location>
        <position position="1"/>
    </location>
</feature>
<dbReference type="InterPro" id="IPR008753">
    <property type="entry name" value="Peptidase_M13_N"/>
</dbReference>
<comment type="caution">
    <text evidence="2">The sequence shown here is derived from an EMBL/GenBank/DDBJ whole genome shotgun (WGS) entry which is preliminary data.</text>
</comment>
<dbReference type="GO" id="GO:0005886">
    <property type="term" value="C:plasma membrane"/>
    <property type="evidence" value="ECO:0007669"/>
    <property type="project" value="TreeGrafter"/>
</dbReference>
<dbReference type="Gene3D" id="1.10.1380.10">
    <property type="entry name" value="Neutral endopeptidase , domain2"/>
    <property type="match status" value="1"/>
</dbReference>